<dbReference type="Proteomes" id="UP000231542">
    <property type="component" value="Unassembled WGS sequence"/>
</dbReference>
<gene>
    <name evidence="1" type="ORF">COT24_04635</name>
</gene>
<accession>A0A2H0YUS0</accession>
<evidence type="ECO:0000313" key="1">
    <source>
        <dbReference type="EMBL" id="PIS42235.1"/>
    </source>
</evidence>
<reference evidence="1 2" key="1">
    <citation type="submission" date="2017-09" db="EMBL/GenBank/DDBJ databases">
        <title>Depth-based differentiation of microbial function through sediment-hosted aquifers and enrichment of novel symbionts in the deep terrestrial subsurface.</title>
        <authorList>
            <person name="Probst A.J."/>
            <person name="Ladd B."/>
            <person name="Jarett J.K."/>
            <person name="Geller-Mcgrath D.E."/>
            <person name="Sieber C.M."/>
            <person name="Emerson J.B."/>
            <person name="Anantharaman K."/>
            <person name="Thomas B.C."/>
            <person name="Malmstrom R."/>
            <person name="Stieglmeier M."/>
            <person name="Klingl A."/>
            <person name="Woyke T."/>
            <person name="Ryan C.M."/>
            <person name="Banfield J.F."/>
        </authorList>
    </citation>
    <scope>NUCLEOTIDE SEQUENCE [LARGE SCALE GENOMIC DNA]</scope>
    <source>
        <strain evidence="1">CG08_land_8_20_14_0_20_40_16</strain>
    </source>
</reference>
<protein>
    <submittedName>
        <fullName evidence="1">Uncharacterized protein</fullName>
    </submittedName>
</protein>
<dbReference type="EMBL" id="PEXU01000050">
    <property type="protein sequence ID" value="PIS42235.1"/>
    <property type="molecule type" value="Genomic_DNA"/>
</dbReference>
<name>A0A2H0YUS0_9BACT</name>
<organism evidence="1 2">
    <name type="scientific">Candidatus Kerfeldbacteria bacterium CG08_land_8_20_14_0_20_40_16</name>
    <dbReference type="NCBI Taxonomy" id="2014244"/>
    <lineage>
        <taxon>Bacteria</taxon>
        <taxon>Candidatus Kerfeldiibacteriota</taxon>
    </lineage>
</organism>
<proteinExistence type="predicted"/>
<sequence length="396" mass="46030">MEDQNKKQSSSVNNKANEEKEFLKGAKILVRDQEGKFDYLEGSNLLEEKEEIIPSFRPVEKKEIKQVTASRVSPFLKEFKKPSEKLTADFYFDAEDEEEIQKLHDEKIGKAVAVIDYDSIIKQIAQESGVNFSEEFLKKRFSSLITSRLRDIRNSLQLKELLARSKKVGGLELPEEKINLVVKITEEKAKTIHDQDTIKELEERQKRKVEEEQKETEGQQKMRQAVAREQIKKAVQTLQQKKIEKIVTPPPPPPKILRRRPIPTIPQVRRPSEDITRRPKIIDIKTPQRLLGPVEEIRSLNLTDFRRLASSPEETIKKIKEKIELLEEESFSRKAEAIQAWKQSEINQLYLDIGNESMEKGKSVKEIIESRTMDGRSTLNEEEFRAVGDLNKKLRF</sequence>
<dbReference type="AlphaFoldDB" id="A0A2H0YUS0"/>
<evidence type="ECO:0000313" key="2">
    <source>
        <dbReference type="Proteomes" id="UP000231542"/>
    </source>
</evidence>
<comment type="caution">
    <text evidence="1">The sequence shown here is derived from an EMBL/GenBank/DDBJ whole genome shotgun (WGS) entry which is preliminary data.</text>
</comment>